<feature type="region of interest" description="Disordered" evidence="1">
    <location>
        <begin position="1"/>
        <end position="52"/>
    </location>
</feature>
<evidence type="ECO:0000256" key="1">
    <source>
        <dbReference type="SAM" id="MobiDB-lite"/>
    </source>
</evidence>
<proteinExistence type="predicted"/>
<dbReference type="Proteomes" id="UP000586827">
    <property type="component" value="Unassembled WGS sequence"/>
</dbReference>
<protein>
    <submittedName>
        <fullName evidence="2">Uncharacterized protein</fullName>
    </submittedName>
</protein>
<reference evidence="2 3" key="1">
    <citation type="submission" date="2020-05" db="EMBL/GenBank/DDBJ databases">
        <title>MicrobeNet Type strains.</title>
        <authorList>
            <person name="Nicholson A.C."/>
        </authorList>
    </citation>
    <scope>NUCLEOTIDE SEQUENCE [LARGE SCALE GENOMIC DNA]</scope>
    <source>
        <strain evidence="2 3">JCM 3224</strain>
    </source>
</reference>
<gene>
    <name evidence="2" type="ORF">HLB23_28880</name>
</gene>
<organism evidence="2 3">
    <name type="scientific">Nocardia uniformis</name>
    <dbReference type="NCBI Taxonomy" id="53432"/>
    <lineage>
        <taxon>Bacteria</taxon>
        <taxon>Bacillati</taxon>
        <taxon>Actinomycetota</taxon>
        <taxon>Actinomycetes</taxon>
        <taxon>Mycobacteriales</taxon>
        <taxon>Nocardiaceae</taxon>
        <taxon>Nocardia</taxon>
    </lineage>
</organism>
<keyword evidence="3" id="KW-1185">Reference proteome</keyword>
<comment type="caution">
    <text evidence="2">The sequence shown here is derived from an EMBL/GenBank/DDBJ whole genome shotgun (WGS) entry which is preliminary data.</text>
</comment>
<dbReference type="EMBL" id="JABELX010000011">
    <property type="protein sequence ID" value="NNH73821.1"/>
    <property type="molecule type" value="Genomic_DNA"/>
</dbReference>
<evidence type="ECO:0000313" key="2">
    <source>
        <dbReference type="EMBL" id="NNH73821.1"/>
    </source>
</evidence>
<sequence>MSSLDLPPELMAALNTPAPDPATTPEPESESPGKDGGQGVDPSWAGEMSYEERMFRAENSRIAAEPPW</sequence>
<name>A0A849CIM1_9NOCA</name>
<evidence type="ECO:0000313" key="3">
    <source>
        <dbReference type="Proteomes" id="UP000586827"/>
    </source>
</evidence>
<dbReference type="RefSeq" id="WP_157552280.1">
    <property type="nucleotide sequence ID" value="NZ_JABELX010000011.1"/>
</dbReference>
<accession>A0A849CIM1</accession>
<dbReference type="AlphaFoldDB" id="A0A849CIM1"/>